<proteinExistence type="predicted"/>
<dbReference type="InterPro" id="IPR002033">
    <property type="entry name" value="TatC"/>
</dbReference>
<comment type="caution">
    <text evidence="6">The sequence shown here is derived from an EMBL/GenBank/DDBJ whole genome shotgun (WGS) entry which is preliminary data.</text>
</comment>
<evidence type="ECO:0000256" key="3">
    <source>
        <dbReference type="ARBA" id="ARBA00022989"/>
    </source>
</evidence>
<sequence>MGETLTETSNNKKLTFLGHLGELRQRLIRCVIAVVITSIISFIFAKQIFYILILPTGGINLIYVEMTEMIGTYMK</sequence>
<name>X1GXY9_9ZZZZ</name>
<reference evidence="6" key="1">
    <citation type="journal article" date="2014" name="Front. Microbiol.">
        <title>High frequency of phylogenetically diverse reductive dehalogenase-homologous genes in deep subseafloor sedimentary metagenomes.</title>
        <authorList>
            <person name="Kawai M."/>
            <person name="Futagami T."/>
            <person name="Toyoda A."/>
            <person name="Takaki Y."/>
            <person name="Nishi S."/>
            <person name="Hori S."/>
            <person name="Arai W."/>
            <person name="Tsubouchi T."/>
            <person name="Morono Y."/>
            <person name="Uchiyama I."/>
            <person name="Ito T."/>
            <person name="Fujiyama A."/>
            <person name="Inagaki F."/>
            <person name="Takami H."/>
        </authorList>
    </citation>
    <scope>NUCLEOTIDE SEQUENCE</scope>
    <source>
        <strain evidence="6">Expedition CK06-06</strain>
    </source>
</reference>
<evidence type="ECO:0000256" key="2">
    <source>
        <dbReference type="ARBA" id="ARBA00022692"/>
    </source>
</evidence>
<evidence type="ECO:0000313" key="6">
    <source>
        <dbReference type="EMBL" id="GAH37893.1"/>
    </source>
</evidence>
<keyword evidence="3 5" id="KW-1133">Transmembrane helix</keyword>
<keyword evidence="2 5" id="KW-0812">Transmembrane</keyword>
<gene>
    <name evidence="6" type="ORF">S03H2_10818</name>
</gene>
<keyword evidence="4 5" id="KW-0472">Membrane</keyword>
<comment type="subcellular location">
    <subcellularLocation>
        <location evidence="1">Membrane</location>
        <topology evidence="1">Multi-pass membrane protein</topology>
    </subcellularLocation>
</comment>
<dbReference type="AlphaFoldDB" id="X1GXY9"/>
<evidence type="ECO:0000256" key="1">
    <source>
        <dbReference type="ARBA" id="ARBA00004141"/>
    </source>
</evidence>
<evidence type="ECO:0000256" key="4">
    <source>
        <dbReference type="ARBA" id="ARBA00023136"/>
    </source>
</evidence>
<evidence type="ECO:0000256" key="5">
    <source>
        <dbReference type="SAM" id="Phobius"/>
    </source>
</evidence>
<dbReference type="Pfam" id="PF00902">
    <property type="entry name" value="TatC"/>
    <property type="match status" value="1"/>
</dbReference>
<protein>
    <submittedName>
        <fullName evidence="6">Uncharacterized protein</fullName>
    </submittedName>
</protein>
<dbReference type="EMBL" id="BARU01005540">
    <property type="protein sequence ID" value="GAH37893.1"/>
    <property type="molecule type" value="Genomic_DNA"/>
</dbReference>
<feature type="non-terminal residue" evidence="6">
    <location>
        <position position="75"/>
    </location>
</feature>
<feature type="transmembrane region" description="Helical" evidence="5">
    <location>
        <begin position="27"/>
        <end position="44"/>
    </location>
</feature>
<dbReference type="GO" id="GO:0016020">
    <property type="term" value="C:membrane"/>
    <property type="evidence" value="ECO:0007669"/>
    <property type="project" value="UniProtKB-SubCell"/>
</dbReference>
<accession>X1GXY9</accession>
<organism evidence="6">
    <name type="scientific">marine sediment metagenome</name>
    <dbReference type="NCBI Taxonomy" id="412755"/>
    <lineage>
        <taxon>unclassified sequences</taxon>
        <taxon>metagenomes</taxon>
        <taxon>ecological metagenomes</taxon>
    </lineage>
</organism>